<reference evidence="1" key="4">
    <citation type="submission" date="2019-03" db="UniProtKB">
        <authorList>
            <consortium name="EnsemblPlants"/>
        </authorList>
    </citation>
    <scope>IDENTIFICATION</scope>
</reference>
<keyword evidence="2" id="KW-1185">Reference proteome</keyword>
<name>A0A453PSV1_AEGTS</name>
<reference evidence="1" key="3">
    <citation type="journal article" date="2017" name="Nature">
        <title>Genome sequence of the progenitor of the wheat D genome Aegilops tauschii.</title>
        <authorList>
            <person name="Luo M.C."/>
            <person name="Gu Y.Q."/>
            <person name="Puiu D."/>
            <person name="Wang H."/>
            <person name="Twardziok S.O."/>
            <person name="Deal K.R."/>
            <person name="Huo N."/>
            <person name="Zhu T."/>
            <person name="Wang L."/>
            <person name="Wang Y."/>
            <person name="McGuire P.E."/>
            <person name="Liu S."/>
            <person name="Long H."/>
            <person name="Ramasamy R.K."/>
            <person name="Rodriguez J.C."/>
            <person name="Van S.L."/>
            <person name="Yuan L."/>
            <person name="Wang Z."/>
            <person name="Xia Z."/>
            <person name="Xiao L."/>
            <person name="Anderson O.D."/>
            <person name="Ouyang S."/>
            <person name="Liang Y."/>
            <person name="Zimin A.V."/>
            <person name="Pertea G."/>
            <person name="Qi P."/>
            <person name="Bennetzen J.L."/>
            <person name="Dai X."/>
            <person name="Dawson M.W."/>
            <person name="Muller H.G."/>
            <person name="Kugler K."/>
            <person name="Rivarola-Duarte L."/>
            <person name="Spannagl M."/>
            <person name="Mayer K.F.X."/>
            <person name="Lu F.H."/>
            <person name="Bevan M.W."/>
            <person name="Leroy P."/>
            <person name="Li P."/>
            <person name="You F.M."/>
            <person name="Sun Q."/>
            <person name="Liu Z."/>
            <person name="Lyons E."/>
            <person name="Wicker T."/>
            <person name="Salzberg S.L."/>
            <person name="Devos K.M."/>
            <person name="Dvorak J."/>
        </authorList>
    </citation>
    <scope>NUCLEOTIDE SEQUENCE [LARGE SCALE GENOMIC DNA]</scope>
    <source>
        <strain evidence="1">cv. AL8/78</strain>
    </source>
</reference>
<sequence>NCSREKAIKEFMGADSYLSPMQDYVNANFWSLCPFGLVIKTLASDYVKREMNC</sequence>
<protein>
    <submittedName>
        <fullName evidence="1">Uncharacterized protein</fullName>
    </submittedName>
</protein>
<reference evidence="2" key="2">
    <citation type="journal article" date="2017" name="Nat. Plants">
        <title>The Aegilops tauschii genome reveals multiple impacts of transposons.</title>
        <authorList>
            <person name="Zhao G."/>
            <person name="Zou C."/>
            <person name="Li K."/>
            <person name="Wang K."/>
            <person name="Li T."/>
            <person name="Gao L."/>
            <person name="Zhang X."/>
            <person name="Wang H."/>
            <person name="Yang Z."/>
            <person name="Liu X."/>
            <person name="Jiang W."/>
            <person name="Mao L."/>
            <person name="Kong X."/>
            <person name="Jiao Y."/>
            <person name="Jia J."/>
        </authorList>
    </citation>
    <scope>NUCLEOTIDE SEQUENCE [LARGE SCALE GENOMIC DNA]</scope>
    <source>
        <strain evidence="2">cv. AL8/78</strain>
    </source>
</reference>
<evidence type="ECO:0000313" key="1">
    <source>
        <dbReference type="EnsemblPlants" id="AET6Gv20840700.7"/>
    </source>
</evidence>
<accession>A0A453PSV1</accession>
<dbReference type="EnsemblPlants" id="AET6Gv20840700.7">
    <property type="protein sequence ID" value="AET6Gv20840700.7"/>
    <property type="gene ID" value="AET6Gv20840700"/>
</dbReference>
<reference evidence="1" key="5">
    <citation type="journal article" date="2021" name="G3 (Bethesda)">
        <title>Aegilops tauschii genome assembly Aet v5.0 features greater sequence contiguity and improved annotation.</title>
        <authorList>
            <person name="Wang L."/>
            <person name="Zhu T."/>
            <person name="Rodriguez J.C."/>
            <person name="Deal K.R."/>
            <person name="Dubcovsky J."/>
            <person name="McGuire P.E."/>
            <person name="Lux T."/>
            <person name="Spannagl M."/>
            <person name="Mayer K.F.X."/>
            <person name="Baldrich P."/>
            <person name="Meyers B.C."/>
            <person name="Huo N."/>
            <person name="Gu Y.Q."/>
            <person name="Zhou H."/>
            <person name="Devos K.M."/>
            <person name="Bennetzen J.L."/>
            <person name="Unver T."/>
            <person name="Budak H."/>
            <person name="Gulick P.J."/>
            <person name="Galiba G."/>
            <person name="Kalapos B."/>
            <person name="Nelson D.R."/>
            <person name="Li P."/>
            <person name="You F.M."/>
            <person name="Luo M.C."/>
            <person name="Dvorak J."/>
        </authorList>
    </citation>
    <scope>NUCLEOTIDE SEQUENCE [LARGE SCALE GENOMIC DNA]</scope>
    <source>
        <strain evidence="1">cv. AL8/78</strain>
    </source>
</reference>
<dbReference type="Proteomes" id="UP000015105">
    <property type="component" value="Chromosome 6D"/>
</dbReference>
<dbReference type="AlphaFoldDB" id="A0A453PSV1"/>
<dbReference type="Gramene" id="AET6Gv20840700.7">
    <property type="protein sequence ID" value="AET6Gv20840700.7"/>
    <property type="gene ID" value="AET6Gv20840700"/>
</dbReference>
<reference evidence="2" key="1">
    <citation type="journal article" date="2014" name="Science">
        <title>Ancient hybridizations among the ancestral genomes of bread wheat.</title>
        <authorList>
            <consortium name="International Wheat Genome Sequencing Consortium,"/>
            <person name="Marcussen T."/>
            <person name="Sandve S.R."/>
            <person name="Heier L."/>
            <person name="Spannagl M."/>
            <person name="Pfeifer M."/>
            <person name="Jakobsen K.S."/>
            <person name="Wulff B.B."/>
            <person name="Steuernagel B."/>
            <person name="Mayer K.F."/>
            <person name="Olsen O.A."/>
        </authorList>
    </citation>
    <scope>NUCLEOTIDE SEQUENCE [LARGE SCALE GENOMIC DNA]</scope>
    <source>
        <strain evidence="2">cv. AL8/78</strain>
    </source>
</reference>
<proteinExistence type="predicted"/>
<organism evidence="1 2">
    <name type="scientific">Aegilops tauschii subsp. strangulata</name>
    <name type="common">Goatgrass</name>
    <dbReference type="NCBI Taxonomy" id="200361"/>
    <lineage>
        <taxon>Eukaryota</taxon>
        <taxon>Viridiplantae</taxon>
        <taxon>Streptophyta</taxon>
        <taxon>Embryophyta</taxon>
        <taxon>Tracheophyta</taxon>
        <taxon>Spermatophyta</taxon>
        <taxon>Magnoliopsida</taxon>
        <taxon>Liliopsida</taxon>
        <taxon>Poales</taxon>
        <taxon>Poaceae</taxon>
        <taxon>BOP clade</taxon>
        <taxon>Pooideae</taxon>
        <taxon>Triticodae</taxon>
        <taxon>Triticeae</taxon>
        <taxon>Triticinae</taxon>
        <taxon>Aegilops</taxon>
    </lineage>
</organism>
<evidence type="ECO:0000313" key="2">
    <source>
        <dbReference type="Proteomes" id="UP000015105"/>
    </source>
</evidence>